<keyword evidence="3" id="KW-1185">Reference proteome</keyword>
<name>A0A7G9SIZ5_9SPHN</name>
<proteinExistence type="predicted"/>
<feature type="region of interest" description="Disordered" evidence="1">
    <location>
        <begin position="122"/>
        <end position="142"/>
    </location>
</feature>
<evidence type="ECO:0000313" key="2">
    <source>
        <dbReference type="EMBL" id="QNN67820.1"/>
    </source>
</evidence>
<gene>
    <name evidence="2" type="ORF">H9L13_02505</name>
</gene>
<dbReference type="EMBL" id="CP060718">
    <property type="protein sequence ID" value="QNN67820.1"/>
    <property type="molecule type" value="Genomic_DNA"/>
</dbReference>
<sequence length="324" mass="35718">MSSIPVICDRCRATGFAGESDFTHLGDLLAFTPVPRLTKRADGWTPERQRAFIAALSATGSKRQAVQALGMAAYGVDQLLKADGSDSFKAAVDRAMLIAQANGSMKIAQGVADAAARNAQLTPPSRLRGLPPPEAEEPEEDEDRKWELLEGIGVKFMRKVAAERQARLAGEIVAADFYLRQITVMEVMLDLLSAKLGFDANEVLRDLRRGDHALVQIAATTFSDSLDRARRAWWADEGAPNRPPYPDPRFLTQHRHRDGNYAVAVDQSATGATTTPARGYTQEEWAAMGADAQWAAREKQFEEDAVAQAQWERRAHAEWEERQG</sequence>
<dbReference type="RefSeq" id="WP_187538742.1">
    <property type="nucleotide sequence ID" value="NZ_BAABJT010000001.1"/>
</dbReference>
<dbReference type="AlphaFoldDB" id="A0A7G9SIZ5"/>
<evidence type="ECO:0000313" key="3">
    <source>
        <dbReference type="Proteomes" id="UP000515971"/>
    </source>
</evidence>
<accession>A0A7G9SIZ5</accession>
<evidence type="ECO:0000256" key="1">
    <source>
        <dbReference type="SAM" id="MobiDB-lite"/>
    </source>
</evidence>
<organism evidence="2 3">
    <name type="scientific">Sphingomonas lutea</name>
    <dbReference type="NCBI Taxonomy" id="1045317"/>
    <lineage>
        <taxon>Bacteria</taxon>
        <taxon>Pseudomonadati</taxon>
        <taxon>Pseudomonadota</taxon>
        <taxon>Alphaproteobacteria</taxon>
        <taxon>Sphingomonadales</taxon>
        <taxon>Sphingomonadaceae</taxon>
        <taxon>Sphingomonas</taxon>
    </lineage>
</organism>
<protein>
    <submittedName>
        <fullName evidence="2">Uncharacterized protein</fullName>
    </submittedName>
</protein>
<reference evidence="2 3" key="1">
    <citation type="submission" date="2020-08" db="EMBL/GenBank/DDBJ databases">
        <title>Genome sequence of Sphingomonas lutea KCTC 23642T.</title>
        <authorList>
            <person name="Hyun D.-W."/>
            <person name="Bae J.-W."/>
        </authorList>
    </citation>
    <scope>NUCLEOTIDE SEQUENCE [LARGE SCALE GENOMIC DNA]</scope>
    <source>
        <strain evidence="2 3">KCTC 23642</strain>
    </source>
</reference>
<dbReference type="KEGG" id="slut:H9L13_02505"/>
<dbReference type="Proteomes" id="UP000515971">
    <property type="component" value="Chromosome"/>
</dbReference>